<evidence type="ECO:0000256" key="5">
    <source>
        <dbReference type="ARBA" id="ARBA00022729"/>
    </source>
</evidence>
<evidence type="ECO:0000256" key="6">
    <source>
        <dbReference type="ARBA" id="ARBA00022741"/>
    </source>
</evidence>
<keyword evidence="3" id="KW-0808">Transferase</keyword>
<dbReference type="PROSITE" id="PS50011">
    <property type="entry name" value="PROTEIN_KINASE_DOM"/>
    <property type="match status" value="2"/>
</dbReference>
<feature type="binding site" evidence="12">
    <location>
        <position position="471"/>
    </location>
    <ligand>
        <name>ATP</name>
        <dbReference type="ChEBI" id="CHEBI:30616"/>
    </ligand>
</feature>
<evidence type="ECO:0000256" key="11">
    <source>
        <dbReference type="ARBA" id="ARBA00023180"/>
    </source>
</evidence>
<dbReference type="InterPro" id="IPR000719">
    <property type="entry name" value="Prot_kinase_dom"/>
</dbReference>
<evidence type="ECO:0000313" key="15">
    <source>
        <dbReference type="EMBL" id="KAG5603886.1"/>
    </source>
</evidence>
<feature type="transmembrane region" description="Helical" evidence="13">
    <location>
        <begin position="1039"/>
        <end position="1063"/>
    </location>
</feature>
<evidence type="ECO:0000259" key="14">
    <source>
        <dbReference type="PROSITE" id="PS50011"/>
    </source>
</evidence>
<keyword evidence="16" id="KW-1185">Reference proteome</keyword>
<proteinExistence type="predicted"/>
<dbReference type="PANTHER" id="PTHR46008">
    <property type="entry name" value="LEAF RUST 10 DISEASE-RESISTANCE LOCUS RECEPTOR-LIKE PROTEIN KINASE-LIKE 1.4"/>
    <property type="match status" value="1"/>
</dbReference>
<keyword evidence="2" id="KW-0723">Serine/threonine-protein kinase</keyword>
<dbReference type="Gene3D" id="3.30.200.20">
    <property type="entry name" value="Phosphorylase Kinase, domain 1"/>
    <property type="match status" value="2"/>
</dbReference>
<dbReference type="Pfam" id="PF00069">
    <property type="entry name" value="Pkinase"/>
    <property type="match status" value="2"/>
</dbReference>
<evidence type="ECO:0000256" key="1">
    <source>
        <dbReference type="ARBA" id="ARBA00004167"/>
    </source>
</evidence>
<dbReference type="InterPro" id="IPR032872">
    <property type="entry name" value="WAK_assoc_C"/>
</dbReference>
<gene>
    <name evidence="15" type="ORF">H5410_025378</name>
</gene>
<keyword evidence="11" id="KW-0325">Glycoprotein</keyword>
<accession>A0A9J5YYC4</accession>
<dbReference type="Pfam" id="PF14380">
    <property type="entry name" value="WAK_assoc"/>
    <property type="match status" value="1"/>
</dbReference>
<comment type="subcellular location">
    <subcellularLocation>
        <location evidence="1">Membrane</location>
        <topology evidence="1">Single-pass membrane protein</topology>
    </subcellularLocation>
</comment>
<dbReference type="SMART" id="SM00220">
    <property type="entry name" value="S_TKc"/>
    <property type="match status" value="2"/>
</dbReference>
<sequence length="1430" mass="161883">MMLRDGTYTLVSQFSLIQNFKRPQMISVPPEYLDMEVLELFTMDGQEVAVKRLYEHNCKRMQQFVNAIEILTRLRHNNLVTLYGCTSRRSRELLLVYEYIPNGTLADHFHDDRVKVGVKVADFGISRLFPNDVSHISTAPRGIPGYIDPKITKSAVDELIDPSLGYDSDTKTREMTTSVAELTFLCLQTDRDVRPTMVEVFDTLKDIQANLNANEAKIAKGRNDSACPKSFSCGNLTDMSFPLTLLTQPDCGIMSISGCDVKQYPRIQLLPGGYWYDAISVPFNYTVLLVDPKFQTILRKNKCQAFNKNISLPDSPSISFKILQIYTSNFYRCNSTSSTLKNNEHFSGYKMYNGCKGFSIYYKLPGGDDEDVRAGNLTTNCSLLQLPIRPTLDGNFFTPGFLVEWKLSDDCNKCHYDGDAAMTRRSMVGLVLGTELENATNDFNSSRVLGHGGFGTVYYGKQKDGREVAVKRLYEHNCKQMQQFVNEIEILTRLRHNNLVTLYGCTSRRSRELLLVYEYIPNGTLADHLHGDRAKNRSLTWPVRLNIAIETAGALAYLHASDILHCDVKTNNILLDQNFSVKVADFGISRLFPNDVSHISTAPRGTPGYVDPKYQECYQLISKSDVYSFGVVLVELISSMPAVDMNRHSQENNLANFAINKIVKCAFHEFIDPSLGFDSDTKILEMTTSVAELAFLCLQTDRDMRPTMVEVLDTLNEIQTSEFDNEKKVFPFPESDDQLLLKQVKSLPSPNSVTGKWITCSSITNTKAVIYTGRLENVKQRLRQYWDVKSTIFEDFGPETDKKLPVQAKGRNDSTCPKSFSCGNLTDLSFPFSLSTQPDCGIVPISGCDAKPYPRIQLLPEGEWYYARGKEYSYIIFLVDPKLQTILRKNKCQAFNKNISLSDSPSISYTAINLQNFYKCNRTSSNNPYTNQTMKDHFDGYDSYDGCDGFTIYYKVYGVDDEDILAGNHTANCSLIRLPYYQTEPGDDNLVNFLHPEFLVEWKLSDDCSKCHYGGGRCQTDKKNNFLCYKDAKANRSKLGLILGTVFGGVLVMITCLAVYFIWRYKKRKYNPPHFLSIRKLSYIFKNDVEGGSIYFGIPVFSYSELEDATNDFKSSRVLGDGGFGTVYYGQLKDGREVAVKRLYEHNSKQMQQFVNEIEILTRLRHTNLVTLYGCTSRRSRELILVYEYIPNGTLADHLHGDRAKNRSLTWPVRLNIAIETAGALAYLHASDIIHCDVKTNNILLDQSFSVKVADFGISRLFPNDVSHISTAPRGTPGYIDPKYHECYQLTIKSDVYSFGVVLVELISSMPAVDMKRHSQEINLANFAINKIVKCAFNELIDPSLGFDSDTKIWEMTSSVAELAFLCLQTDRDMRPTMTEVLDTLKEIQTSEFDNEKRAKLLLNQVKSQPSPNSVTDKWTTCSSTIANTK</sequence>
<keyword evidence="9 13" id="KW-1133">Transmembrane helix</keyword>
<keyword evidence="5" id="KW-0732">Signal</keyword>
<keyword evidence="7" id="KW-0418">Kinase</keyword>
<dbReference type="EMBL" id="JACXVP010000005">
    <property type="protein sequence ID" value="KAG5603886.1"/>
    <property type="molecule type" value="Genomic_DNA"/>
</dbReference>
<dbReference type="FunFam" id="1.10.510.10:FF:000161">
    <property type="entry name" value="Wall-associated receptor kinase-like 20"/>
    <property type="match status" value="2"/>
</dbReference>
<evidence type="ECO:0000256" key="7">
    <source>
        <dbReference type="ARBA" id="ARBA00022777"/>
    </source>
</evidence>
<protein>
    <recommendedName>
        <fullName evidence="14">Protein kinase domain-containing protein</fullName>
    </recommendedName>
</protein>
<dbReference type="GO" id="GO:0004674">
    <property type="term" value="F:protein serine/threonine kinase activity"/>
    <property type="evidence" value="ECO:0007669"/>
    <property type="project" value="UniProtKB-KW"/>
</dbReference>
<dbReference type="OrthoDB" id="4062651at2759"/>
<dbReference type="InterPro" id="IPR017441">
    <property type="entry name" value="Protein_kinase_ATP_BS"/>
</dbReference>
<dbReference type="Proteomes" id="UP000824120">
    <property type="component" value="Chromosome 5"/>
</dbReference>
<evidence type="ECO:0000256" key="4">
    <source>
        <dbReference type="ARBA" id="ARBA00022692"/>
    </source>
</evidence>
<keyword evidence="10 13" id="KW-0472">Membrane</keyword>
<evidence type="ECO:0000256" key="10">
    <source>
        <dbReference type="ARBA" id="ARBA00023136"/>
    </source>
</evidence>
<dbReference type="FunFam" id="3.30.200.20:FF:000039">
    <property type="entry name" value="receptor-like protein kinase FERONIA"/>
    <property type="match status" value="1"/>
</dbReference>
<feature type="domain" description="Protein kinase" evidence="14">
    <location>
        <begin position="1113"/>
        <end position="1388"/>
    </location>
</feature>
<keyword evidence="6 12" id="KW-0547">Nucleotide-binding</keyword>
<organism evidence="15 16">
    <name type="scientific">Solanum commersonii</name>
    <name type="common">Commerson's wild potato</name>
    <name type="synonym">Commerson's nightshade</name>
    <dbReference type="NCBI Taxonomy" id="4109"/>
    <lineage>
        <taxon>Eukaryota</taxon>
        <taxon>Viridiplantae</taxon>
        <taxon>Streptophyta</taxon>
        <taxon>Embryophyta</taxon>
        <taxon>Tracheophyta</taxon>
        <taxon>Spermatophyta</taxon>
        <taxon>Magnoliopsida</taxon>
        <taxon>eudicotyledons</taxon>
        <taxon>Gunneridae</taxon>
        <taxon>Pentapetalae</taxon>
        <taxon>asterids</taxon>
        <taxon>lamiids</taxon>
        <taxon>Solanales</taxon>
        <taxon>Solanaceae</taxon>
        <taxon>Solanoideae</taxon>
        <taxon>Solaneae</taxon>
        <taxon>Solanum</taxon>
    </lineage>
</organism>
<comment type="caution">
    <text evidence="15">The sequence shown here is derived from an EMBL/GenBank/DDBJ whole genome shotgun (WGS) entry which is preliminary data.</text>
</comment>
<reference evidence="15 16" key="1">
    <citation type="submission" date="2020-09" db="EMBL/GenBank/DDBJ databases">
        <title>De no assembly of potato wild relative species, Solanum commersonii.</title>
        <authorList>
            <person name="Cho K."/>
        </authorList>
    </citation>
    <scope>NUCLEOTIDE SEQUENCE [LARGE SCALE GENOMIC DNA]</scope>
    <source>
        <strain evidence="15">LZ3.2</strain>
        <tissue evidence="15">Leaf</tissue>
    </source>
</reference>
<feature type="domain" description="Protein kinase" evidence="14">
    <location>
        <begin position="443"/>
        <end position="723"/>
    </location>
</feature>
<dbReference type="Pfam" id="PF07714">
    <property type="entry name" value="PK_Tyr_Ser-Thr"/>
    <property type="match status" value="1"/>
</dbReference>
<keyword evidence="8 12" id="KW-0067">ATP-binding</keyword>
<evidence type="ECO:0000256" key="9">
    <source>
        <dbReference type="ARBA" id="ARBA00022989"/>
    </source>
</evidence>
<evidence type="ECO:0000256" key="3">
    <source>
        <dbReference type="ARBA" id="ARBA00022679"/>
    </source>
</evidence>
<evidence type="ECO:0000256" key="8">
    <source>
        <dbReference type="ARBA" id="ARBA00022840"/>
    </source>
</evidence>
<keyword evidence="4 13" id="KW-0812">Transmembrane</keyword>
<dbReference type="InterPro" id="IPR001245">
    <property type="entry name" value="Ser-Thr/Tyr_kinase_cat_dom"/>
</dbReference>
<dbReference type="PANTHER" id="PTHR46008:SF12">
    <property type="entry name" value="LEAF RUST 10 DISEASE-RESISTANCE LOCUS RECEPTOR-LIKE PROTEIN KINASE-LIKE 1.1"/>
    <property type="match status" value="1"/>
</dbReference>
<name>A0A9J5YYC4_SOLCO</name>
<dbReference type="InterPro" id="IPR008271">
    <property type="entry name" value="Ser/Thr_kinase_AS"/>
</dbReference>
<dbReference type="Gene3D" id="1.10.510.10">
    <property type="entry name" value="Transferase(Phosphotransferase) domain 1"/>
    <property type="match status" value="3"/>
</dbReference>
<feature type="binding site" evidence="12">
    <location>
        <position position="1141"/>
    </location>
    <ligand>
        <name>ATP</name>
        <dbReference type="ChEBI" id="CHEBI:30616"/>
    </ligand>
</feature>
<evidence type="ECO:0000313" key="16">
    <source>
        <dbReference type="Proteomes" id="UP000824120"/>
    </source>
</evidence>
<dbReference type="SUPFAM" id="SSF56112">
    <property type="entry name" value="Protein kinase-like (PK-like)"/>
    <property type="match status" value="3"/>
</dbReference>
<dbReference type="PROSITE" id="PS00108">
    <property type="entry name" value="PROTEIN_KINASE_ST"/>
    <property type="match status" value="2"/>
</dbReference>
<evidence type="ECO:0000256" key="12">
    <source>
        <dbReference type="PROSITE-ProRule" id="PRU10141"/>
    </source>
</evidence>
<dbReference type="PROSITE" id="PS00107">
    <property type="entry name" value="PROTEIN_KINASE_ATP"/>
    <property type="match status" value="2"/>
</dbReference>
<dbReference type="InterPro" id="IPR011009">
    <property type="entry name" value="Kinase-like_dom_sf"/>
</dbReference>
<dbReference type="GO" id="GO:0005524">
    <property type="term" value="F:ATP binding"/>
    <property type="evidence" value="ECO:0007669"/>
    <property type="project" value="UniProtKB-UniRule"/>
</dbReference>
<dbReference type="GO" id="GO:0005886">
    <property type="term" value="C:plasma membrane"/>
    <property type="evidence" value="ECO:0007669"/>
    <property type="project" value="UniProtKB-ARBA"/>
</dbReference>
<evidence type="ECO:0000256" key="2">
    <source>
        <dbReference type="ARBA" id="ARBA00022527"/>
    </source>
</evidence>
<evidence type="ECO:0000256" key="13">
    <source>
        <dbReference type="SAM" id="Phobius"/>
    </source>
</evidence>